<keyword evidence="10" id="KW-1185">Reference proteome</keyword>
<keyword evidence="2 7" id="KW-0812">Transmembrane</keyword>
<dbReference type="CDD" id="cd08010">
    <property type="entry name" value="MltG_like"/>
    <property type="match status" value="1"/>
</dbReference>
<dbReference type="Gene3D" id="3.30.1490.480">
    <property type="entry name" value="Endolytic murein transglycosylase"/>
    <property type="match status" value="1"/>
</dbReference>
<comment type="function">
    <text evidence="7">Functions as a peptidoglycan terminase that cleaves nascent peptidoglycan strands endolytically to terminate their elongation.</text>
</comment>
<evidence type="ECO:0000256" key="6">
    <source>
        <dbReference type="ARBA" id="ARBA00023316"/>
    </source>
</evidence>
<dbReference type="EC" id="4.2.2.29" evidence="7"/>
<dbReference type="HAMAP" id="MF_02065">
    <property type="entry name" value="MltG"/>
    <property type="match status" value="1"/>
</dbReference>
<accession>W0DIR3</accession>
<comment type="catalytic activity">
    <reaction evidence="7">
        <text>a peptidoglycan chain = a peptidoglycan chain with N-acetyl-1,6-anhydromuramyl-[peptide] at the reducing end + a peptidoglycan chain with N-acetylglucosamine at the non-reducing end.</text>
        <dbReference type="EC" id="4.2.2.29"/>
    </reaction>
</comment>
<dbReference type="STRING" id="713585.THITH_08720"/>
<evidence type="ECO:0000256" key="7">
    <source>
        <dbReference type="HAMAP-Rule" id="MF_02065"/>
    </source>
</evidence>
<keyword evidence="5 7" id="KW-0456">Lyase</keyword>
<feature type="signal peptide" evidence="8">
    <location>
        <begin position="1"/>
        <end position="20"/>
    </location>
</feature>
<evidence type="ECO:0000256" key="8">
    <source>
        <dbReference type="SAM" id="SignalP"/>
    </source>
</evidence>
<gene>
    <name evidence="7" type="primary">mltG</name>
    <name evidence="9" type="ORF">THITH_08720</name>
</gene>
<dbReference type="Pfam" id="PF02618">
    <property type="entry name" value="YceG"/>
    <property type="match status" value="1"/>
</dbReference>
<dbReference type="NCBIfam" id="TIGR00247">
    <property type="entry name" value="endolytic transglycosylase MltG"/>
    <property type="match status" value="1"/>
</dbReference>
<keyword evidence="6 7" id="KW-0961">Cell wall biogenesis/degradation</keyword>
<dbReference type="GO" id="GO:0005886">
    <property type="term" value="C:plasma membrane"/>
    <property type="evidence" value="ECO:0007669"/>
    <property type="project" value="UniProtKB-UniRule"/>
</dbReference>
<reference evidence="9 10" key="1">
    <citation type="submission" date="2013-12" db="EMBL/GenBank/DDBJ databases">
        <authorList>
            <consortium name="DOE Joint Genome Institute"/>
            <person name="Muyzer G."/>
            <person name="Huntemann M."/>
            <person name="Han J."/>
            <person name="Chen A."/>
            <person name="Kyrpides N."/>
            <person name="Mavromatis K."/>
            <person name="Markowitz V."/>
            <person name="Palaniappan K."/>
            <person name="Ivanova N."/>
            <person name="Schaumberg A."/>
            <person name="Pati A."/>
            <person name="Liolios K."/>
            <person name="Nordberg H.P."/>
            <person name="Cantor M.N."/>
            <person name="Hua S.X."/>
            <person name="Woyke T."/>
        </authorList>
    </citation>
    <scope>NUCLEOTIDE SEQUENCE [LARGE SCALE GENOMIC DNA]</scope>
    <source>
        <strain evidence="9 10">ARh 1</strain>
    </source>
</reference>
<dbReference type="RefSeq" id="WP_006747510.1">
    <property type="nucleotide sequence ID" value="NZ_CP007029.1"/>
</dbReference>
<proteinExistence type="inferred from homology"/>
<dbReference type="EMBL" id="CP007029">
    <property type="protein sequence ID" value="AHE98326.1"/>
    <property type="molecule type" value="Genomic_DNA"/>
</dbReference>
<dbReference type="PANTHER" id="PTHR30518:SF2">
    <property type="entry name" value="ENDOLYTIC MUREIN TRANSGLYCOSYLASE"/>
    <property type="match status" value="1"/>
</dbReference>
<evidence type="ECO:0000256" key="1">
    <source>
        <dbReference type="ARBA" id="ARBA00022475"/>
    </source>
</evidence>
<name>W0DIR3_9GAMM</name>
<dbReference type="GO" id="GO:0009252">
    <property type="term" value="P:peptidoglycan biosynthetic process"/>
    <property type="evidence" value="ECO:0007669"/>
    <property type="project" value="UniProtKB-UniRule"/>
</dbReference>
<evidence type="ECO:0000256" key="5">
    <source>
        <dbReference type="ARBA" id="ARBA00023239"/>
    </source>
</evidence>
<dbReference type="AlphaFoldDB" id="W0DIR3"/>
<evidence type="ECO:0000313" key="9">
    <source>
        <dbReference type="EMBL" id="AHE98326.1"/>
    </source>
</evidence>
<sequence length="342" mass="38565">MRWLSLFTLFLLIAATLAGAHLVTSYQKQMTAPLDLGQAEVFMVEPGQGFRQIVGEMEERGWVRYPWMVEFHARRAGIAGRLQAGEYEVLPDLTVSALLDRMARGQVMRHRLTVPEGWTAQQFFDVVHGHPALRPLPEETDLNALMAELGRPDQHPEGWFLPDTYVFSRGTAARQILKQAHESLNQVLDQAWDERIDDHPAESRYELLILASIIEKETGQPEERGLVAGVFVNRLRQGMRLQTDPTLLYALAPGETRLTRAELRRDHPYNTYTRDGLPPTPIALPGRASILAAAQPTETDALFFVSRNDGTHQFSRTYAEHRAAVIEYQLGGDASRYGGARR</sequence>
<evidence type="ECO:0000256" key="2">
    <source>
        <dbReference type="ARBA" id="ARBA00022692"/>
    </source>
</evidence>
<keyword evidence="1 7" id="KW-1003">Cell membrane</keyword>
<keyword evidence="7" id="KW-0997">Cell inner membrane</keyword>
<dbReference type="KEGG" id="tti:THITH_08720"/>
<dbReference type="OrthoDB" id="9814591at2"/>
<evidence type="ECO:0000256" key="3">
    <source>
        <dbReference type="ARBA" id="ARBA00022989"/>
    </source>
</evidence>
<dbReference type="Proteomes" id="UP000005289">
    <property type="component" value="Chromosome"/>
</dbReference>
<dbReference type="InterPro" id="IPR003770">
    <property type="entry name" value="MLTG-like"/>
</dbReference>
<feature type="chain" id="PRO_5004787037" description="Endolytic murein transglycosylase" evidence="8">
    <location>
        <begin position="21"/>
        <end position="342"/>
    </location>
</feature>
<dbReference type="GO" id="GO:0071555">
    <property type="term" value="P:cell wall organization"/>
    <property type="evidence" value="ECO:0007669"/>
    <property type="project" value="UniProtKB-KW"/>
</dbReference>
<evidence type="ECO:0000256" key="4">
    <source>
        <dbReference type="ARBA" id="ARBA00023136"/>
    </source>
</evidence>
<keyword evidence="3 7" id="KW-1133">Transmembrane helix</keyword>
<dbReference type="Gene3D" id="3.30.160.60">
    <property type="entry name" value="Classic Zinc Finger"/>
    <property type="match status" value="1"/>
</dbReference>
<dbReference type="GO" id="GO:0008932">
    <property type="term" value="F:lytic endotransglycosylase activity"/>
    <property type="evidence" value="ECO:0007669"/>
    <property type="project" value="UniProtKB-UniRule"/>
</dbReference>
<organism evidence="9 10">
    <name type="scientific">Thioalkalivibrio paradoxus ARh 1</name>
    <dbReference type="NCBI Taxonomy" id="713585"/>
    <lineage>
        <taxon>Bacteria</taxon>
        <taxon>Pseudomonadati</taxon>
        <taxon>Pseudomonadota</taxon>
        <taxon>Gammaproteobacteria</taxon>
        <taxon>Chromatiales</taxon>
        <taxon>Ectothiorhodospiraceae</taxon>
        <taxon>Thioalkalivibrio</taxon>
    </lineage>
</organism>
<evidence type="ECO:0000313" key="10">
    <source>
        <dbReference type="Proteomes" id="UP000005289"/>
    </source>
</evidence>
<protein>
    <recommendedName>
        <fullName evidence="7">Endolytic murein transglycosylase</fullName>
        <ecNumber evidence="7">4.2.2.29</ecNumber>
    </recommendedName>
    <alternativeName>
        <fullName evidence="7">Peptidoglycan lytic transglycosylase</fullName>
    </alternativeName>
    <alternativeName>
        <fullName evidence="7">Peptidoglycan polymerization terminase</fullName>
    </alternativeName>
</protein>
<keyword evidence="4 7" id="KW-0472">Membrane</keyword>
<comment type="similarity">
    <text evidence="7">Belongs to the transglycosylase MltG family.</text>
</comment>
<feature type="site" description="Important for catalytic activity" evidence="7">
    <location>
        <position position="217"/>
    </location>
</feature>
<keyword evidence="8" id="KW-0732">Signal</keyword>
<dbReference type="PANTHER" id="PTHR30518">
    <property type="entry name" value="ENDOLYTIC MUREIN TRANSGLYCOSYLASE"/>
    <property type="match status" value="1"/>
</dbReference>
<dbReference type="HOGENOM" id="CLU_025574_0_2_6"/>